<dbReference type="Pfam" id="PF13545">
    <property type="entry name" value="HTH_Crp_2"/>
    <property type="match status" value="1"/>
</dbReference>
<dbReference type="AlphaFoldDB" id="A0A6J6MPK4"/>
<dbReference type="PANTHER" id="PTHR24567:SF74">
    <property type="entry name" value="HTH-TYPE TRANSCRIPTIONAL REGULATOR ARCR"/>
    <property type="match status" value="1"/>
</dbReference>
<dbReference type="InterPro" id="IPR036390">
    <property type="entry name" value="WH_DNA-bd_sf"/>
</dbReference>
<sequence length="221" mass="24546">MPQRRLLDTTQLFASLPPEVLESLRGQAKVQNFAKGSDLFTEGDIAEELFVVVEGRIAIATQATDGRETLVAVMETGGLFGELGAFDGEPRSADARALVDSEVLAIPYEAVRREFEQRPEMLWLIVRLLAQRLRATDEALADSVFLDVPARTAKRLLELAGDRDDFQLPMTQEDLAGLVGASRERVNKALAMFTRLGWIETAGRANYRILDRESLAQRAEQ</sequence>
<feature type="domain" description="Cyclic nucleotide-binding" evidence="4">
    <location>
        <begin position="12"/>
        <end position="113"/>
    </location>
</feature>
<dbReference type="EMBL" id="CAEZWM010000299">
    <property type="protein sequence ID" value="CAB4674938.1"/>
    <property type="molecule type" value="Genomic_DNA"/>
</dbReference>
<feature type="domain" description="HTH crp-type" evidence="5">
    <location>
        <begin position="146"/>
        <end position="213"/>
    </location>
</feature>
<dbReference type="InterPro" id="IPR014710">
    <property type="entry name" value="RmlC-like_jellyroll"/>
</dbReference>
<dbReference type="InterPro" id="IPR000595">
    <property type="entry name" value="cNMP-bd_dom"/>
</dbReference>
<evidence type="ECO:0000259" key="5">
    <source>
        <dbReference type="PROSITE" id="PS51063"/>
    </source>
</evidence>
<dbReference type="Gene3D" id="1.10.10.10">
    <property type="entry name" value="Winged helix-like DNA-binding domain superfamily/Winged helix DNA-binding domain"/>
    <property type="match status" value="1"/>
</dbReference>
<dbReference type="InterPro" id="IPR036388">
    <property type="entry name" value="WH-like_DNA-bd_sf"/>
</dbReference>
<dbReference type="PROSITE" id="PS50042">
    <property type="entry name" value="CNMP_BINDING_3"/>
    <property type="match status" value="1"/>
</dbReference>
<dbReference type="InterPro" id="IPR018490">
    <property type="entry name" value="cNMP-bd_dom_sf"/>
</dbReference>
<dbReference type="SMART" id="SM00419">
    <property type="entry name" value="HTH_CRP"/>
    <property type="match status" value="1"/>
</dbReference>
<dbReference type="Pfam" id="PF00027">
    <property type="entry name" value="cNMP_binding"/>
    <property type="match status" value="1"/>
</dbReference>
<proteinExistence type="predicted"/>
<accession>A0A6J6MPK4</accession>
<keyword evidence="3" id="KW-0804">Transcription</keyword>
<protein>
    <submittedName>
        <fullName evidence="6">Unannotated protein</fullName>
    </submittedName>
</protein>
<organism evidence="6">
    <name type="scientific">freshwater metagenome</name>
    <dbReference type="NCBI Taxonomy" id="449393"/>
    <lineage>
        <taxon>unclassified sequences</taxon>
        <taxon>metagenomes</taxon>
        <taxon>ecological metagenomes</taxon>
    </lineage>
</organism>
<dbReference type="PROSITE" id="PS51063">
    <property type="entry name" value="HTH_CRP_2"/>
    <property type="match status" value="1"/>
</dbReference>
<dbReference type="GO" id="GO:0003700">
    <property type="term" value="F:DNA-binding transcription factor activity"/>
    <property type="evidence" value="ECO:0007669"/>
    <property type="project" value="TreeGrafter"/>
</dbReference>
<dbReference type="SMART" id="SM00100">
    <property type="entry name" value="cNMP"/>
    <property type="match status" value="1"/>
</dbReference>
<evidence type="ECO:0000259" key="4">
    <source>
        <dbReference type="PROSITE" id="PS50042"/>
    </source>
</evidence>
<dbReference type="GO" id="GO:0005829">
    <property type="term" value="C:cytosol"/>
    <property type="evidence" value="ECO:0007669"/>
    <property type="project" value="TreeGrafter"/>
</dbReference>
<gene>
    <name evidence="6" type="ORF">UFOPK2242_01687</name>
</gene>
<dbReference type="Gene3D" id="2.60.120.10">
    <property type="entry name" value="Jelly Rolls"/>
    <property type="match status" value="1"/>
</dbReference>
<evidence type="ECO:0000256" key="2">
    <source>
        <dbReference type="ARBA" id="ARBA00023125"/>
    </source>
</evidence>
<reference evidence="6" key="1">
    <citation type="submission" date="2020-05" db="EMBL/GenBank/DDBJ databases">
        <authorList>
            <person name="Chiriac C."/>
            <person name="Salcher M."/>
            <person name="Ghai R."/>
            <person name="Kavagutti S V."/>
        </authorList>
    </citation>
    <scope>NUCLEOTIDE SEQUENCE</scope>
</reference>
<dbReference type="InterPro" id="IPR050397">
    <property type="entry name" value="Env_Response_Regulators"/>
</dbReference>
<dbReference type="SUPFAM" id="SSF51206">
    <property type="entry name" value="cAMP-binding domain-like"/>
    <property type="match status" value="1"/>
</dbReference>
<keyword evidence="1" id="KW-0805">Transcription regulation</keyword>
<dbReference type="SUPFAM" id="SSF46785">
    <property type="entry name" value="Winged helix' DNA-binding domain"/>
    <property type="match status" value="1"/>
</dbReference>
<evidence type="ECO:0000313" key="6">
    <source>
        <dbReference type="EMBL" id="CAB4674938.1"/>
    </source>
</evidence>
<dbReference type="CDD" id="cd00038">
    <property type="entry name" value="CAP_ED"/>
    <property type="match status" value="1"/>
</dbReference>
<dbReference type="GO" id="GO:0003677">
    <property type="term" value="F:DNA binding"/>
    <property type="evidence" value="ECO:0007669"/>
    <property type="project" value="UniProtKB-KW"/>
</dbReference>
<dbReference type="PANTHER" id="PTHR24567">
    <property type="entry name" value="CRP FAMILY TRANSCRIPTIONAL REGULATORY PROTEIN"/>
    <property type="match status" value="1"/>
</dbReference>
<dbReference type="InterPro" id="IPR012318">
    <property type="entry name" value="HTH_CRP"/>
</dbReference>
<evidence type="ECO:0000256" key="1">
    <source>
        <dbReference type="ARBA" id="ARBA00023015"/>
    </source>
</evidence>
<evidence type="ECO:0000256" key="3">
    <source>
        <dbReference type="ARBA" id="ARBA00023163"/>
    </source>
</evidence>
<name>A0A6J6MPK4_9ZZZZ</name>
<keyword evidence="2" id="KW-0238">DNA-binding</keyword>